<keyword evidence="2" id="KW-1185">Reference proteome</keyword>
<evidence type="ECO:0000313" key="1">
    <source>
        <dbReference type="EMBL" id="PCS21976.1"/>
    </source>
</evidence>
<dbReference type="AlphaFoldDB" id="A0A2A5T1F1"/>
<proteinExistence type="predicted"/>
<comment type="caution">
    <text evidence="1">The sequence shown here is derived from an EMBL/GenBank/DDBJ whole genome shotgun (WGS) entry which is preliminary data.</text>
</comment>
<organism evidence="1 2">
    <name type="scientific">Candidatus Enterovibrio escicola</name>
    <dbReference type="NCBI Taxonomy" id="1927127"/>
    <lineage>
        <taxon>Bacteria</taxon>
        <taxon>Pseudomonadati</taxon>
        <taxon>Pseudomonadota</taxon>
        <taxon>Gammaproteobacteria</taxon>
        <taxon>Vibrionales</taxon>
        <taxon>Vibrionaceae</taxon>
        <taxon>Enterovibrio</taxon>
    </lineage>
</organism>
<name>A0A2A5T1F1_9GAMM</name>
<evidence type="ECO:0000313" key="2">
    <source>
        <dbReference type="Proteomes" id="UP000219020"/>
    </source>
</evidence>
<protein>
    <submittedName>
        <fullName evidence="1">Uncharacterized protein</fullName>
    </submittedName>
</protein>
<reference evidence="2" key="1">
    <citation type="submission" date="2017-04" db="EMBL/GenBank/DDBJ databases">
        <title>Genome evolution of the luminous symbionts of deep sea anglerfish.</title>
        <authorList>
            <person name="Hendry T.A."/>
        </authorList>
    </citation>
    <scope>NUCLEOTIDE SEQUENCE [LARGE SCALE GENOMIC DNA]</scope>
</reference>
<dbReference type="Proteomes" id="UP000219020">
    <property type="component" value="Unassembled WGS sequence"/>
</dbReference>
<gene>
    <name evidence="1" type="ORF">BTN49_2441</name>
</gene>
<dbReference type="EMBL" id="NBYY01000028">
    <property type="protein sequence ID" value="PCS21976.1"/>
    <property type="molecule type" value="Genomic_DNA"/>
</dbReference>
<sequence length="39" mass="4549">MNSFGIRDLSRVLDIIIKCSYPSFKKFTPRCVTTFHLDV</sequence>
<accession>A0A2A5T1F1</accession>